<evidence type="ECO:0000313" key="2">
    <source>
        <dbReference type="Proteomes" id="UP000012092"/>
    </source>
</evidence>
<sequence length="37" mass="4374">MKEVFDLPPNADLWSSKSTSTIDTQTLFRLMKNMKWL</sequence>
<accession>M6RB83</accession>
<proteinExistence type="predicted"/>
<dbReference type="EMBL" id="AHNZ02000452">
    <property type="protein sequence ID" value="EMO05402.1"/>
    <property type="molecule type" value="Genomic_DNA"/>
</dbReference>
<organism evidence="1 2">
    <name type="scientific">Leptospira interrogans serovar Icterohaemorrhagiae str. Verdun HP</name>
    <dbReference type="NCBI Taxonomy" id="1049910"/>
    <lineage>
        <taxon>Bacteria</taxon>
        <taxon>Pseudomonadati</taxon>
        <taxon>Spirochaetota</taxon>
        <taxon>Spirochaetia</taxon>
        <taxon>Leptospirales</taxon>
        <taxon>Leptospiraceae</taxon>
        <taxon>Leptospira</taxon>
    </lineage>
</organism>
<reference evidence="1 2" key="1">
    <citation type="submission" date="2013-01" db="EMBL/GenBank/DDBJ databases">
        <authorList>
            <person name="Harkins D.M."/>
            <person name="Durkin A.S."/>
            <person name="Brinkac L.M."/>
            <person name="Haft D.H."/>
            <person name="Selengut J.D."/>
            <person name="Sanka R."/>
            <person name="DePew J."/>
            <person name="Purushe J."/>
            <person name="Picardeau M."/>
            <person name="Werts C."/>
            <person name="Goarant C."/>
            <person name="Vinetz J.M."/>
            <person name="Sutton G.G."/>
            <person name="Nierman W.C."/>
            <person name="Fouts D.E."/>
        </authorList>
    </citation>
    <scope>NUCLEOTIDE SEQUENCE [LARGE SCALE GENOMIC DNA]</scope>
    <source>
        <strain evidence="1 2">Verdun HP</strain>
    </source>
</reference>
<name>M6RB83_LEPIR</name>
<dbReference type="Proteomes" id="UP000012092">
    <property type="component" value="Unassembled WGS sequence"/>
</dbReference>
<dbReference type="AlphaFoldDB" id="M6RB83"/>
<protein>
    <submittedName>
        <fullName evidence="1">Uncharacterized protein</fullName>
    </submittedName>
</protein>
<comment type="caution">
    <text evidence="1">The sequence shown here is derived from an EMBL/GenBank/DDBJ whole genome shotgun (WGS) entry which is preliminary data.</text>
</comment>
<gene>
    <name evidence="1" type="ORF">LEP1GSC116_0394</name>
</gene>
<evidence type="ECO:0000313" key="1">
    <source>
        <dbReference type="EMBL" id="EMO05402.1"/>
    </source>
</evidence>